<organism evidence="1">
    <name type="scientific">viral metagenome</name>
    <dbReference type="NCBI Taxonomy" id="1070528"/>
    <lineage>
        <taxon>unclassified sequences</taxon>
        <taxon>metagenomes</taxon>
        <taxon>organismal metagenomes</taxon>
    </lineage>
</organism>
<dbReference type="AlphaFoldDB" id="A0A6C0E5B6"/>
<dbReference type="EMBL" id="MN739743">
    <property type="protein sequence ID" value="QHT24254.1"/>
    <property type="molecule type" value="Genomic_DNA"/>
</dbReference>
<proteinExistence type="predicted"/>
<name>A0A6C0E5B6_9ZZZZ</name>
<sequence>MAPTVKVQCWADDLRLPCLTKIAEYAELLTALEPLRRPALPFQSKHLPALKRDTWFVLQRKEKTRPGLLVIWDRCCVYISSERTPRVALLRLRIDPQFFGGLTVFGATLSSRTRRLIIEDTYMWKGRRCDDDVFAKRWALAVQWIEHYCLLEELSGVSVEMANWEPLEKLRPVDAWDLQPNETGRTRYTWIPRDTPIVPVAPVPAALVALAERESGPEQWTLKSGDGVSLGRALVRTLATSELMRSAKPVQRVIVAWNSAFSKWEIKELSDKPVAQAAIFGASK</sequence>
<evidence type="ECO:0000313" key="1">
    <source>
        <dbReference type="EMBL" id="QHT24254.1"/>
    </source>
</evidence>
<reference evidence="1" key="1">
    <citation type="journal article" date="2020" name="Nature">
        <title>Giant virus diversity and host interactions through global metagenomics.</title>
        <authorList>
            <person name="Schulz F."/>
            <person name="Roux S."/>
            <person name="Paez-Espino D."/>
            <person name="Jungbluth S."/>
            <person name="Walsh D.A."/>
            <person name="Denef V.J."/>
            <person name="McMahon K.D."/>
            <person name="Konstantinidis K.T."/>
            <person name="Eloe-Fadrosh E.A."/>
            <person name="Kyrpides N.C."/>
            <person name="Woyke T."/>
        </authorList>
    </citation>
    <scope>NUCLEOTIDE SEQUENCE</scope>
    <source>
        <strain evidence="1">GVMAG-M-3300023179-138</strain>
    </source>
</reference>
<protein>
    <submittedName>
        <fullName evidence="1">Uncharacterized protein</fullName>
    </submittedName>
</protein>
<accession>A0A6C0E5B6</accession>